<dbReference type="PANTHER" id="PTHR42693:SF53">
    <property type="entry name" value="ENDO-4-O-SULFATASE"/>
    <property type="match status" value="1"/>
</dbReference>
<comment type="similarity">
    <text evidence="1">Belongs to the sulfatase family.</text>
</comment>
<keyword evidence="2" id="KW-0378">Hydrolase</keyword>
<evidence type="ECO:0000256" key="2">
    <source>
        <dbReference type="ARBA" id="ARBA00022801"/>
    </source>
</evidence>
<keyword evidence="5" id="KW-1185">Reference proteome</keyword>
<protein>
    <submittedName>
        <fullName evidence="4">Sulfatase-like hydrolase/transferase</fullName>
    </submittedName>
</protein>
<organism evidence="4 5">
    <name type="scientific">Lentisphaera profundi</name>
    <dbReference type="NCBI Taxonomy" id="1658616"/>
    <lineage>
        <taxon>Bacteria</taxon>
        <taxon>Pseudomonadati</taxon>
        <taxon>Lentisphaerota</taxon>
        <taxon>Lentisphaeria</taxon>
        <taxon>Lentisphaerales</taxon>
        <taxon>Lentisphaeraceae</taxon>
        <taxon>Lentisphaera</taxon>
    </lineage>
</organism>
<reference evidence="4 5" key="1">
    <citation type="submission" date="2023-02" db="EMBL/GenBank/DDBJ databases">
        <title>Genome sequence of Lentisphaera profundi SAORIC-696.</title>
        <authorList>
            <person name="Kim e."/>
            <person name="Cho J.-C."/>
            <person name="Choi A."/>
            <person name="Kang I."/>
        </authorList>
    </citation>
    <scope>NUCLEOTIDE SEQUENCE [LARGE SCALE GENOMIC DNA]</scope>
    <source>
        <strain evidence="4 5">SAORIC-696</strain>
    </source>
</reference>
<dbReference type="Pfam" id="PF00884">
    <property type="entry name" value="Sulfatase"/>
    <property type="match status" value="1"/>
</dbReference>
<dbReference type="EMBL" id="CP117811">
    <property type="protein sequence ID" value="WDE96539.1"/>
    <property type="molecule type" value="Genomic_DNA"/>
</dbReference>
<evidence type="ECO:0000313" key="5">
    <source>
        <dbReference type="Proteomes" id="UP001214250"/>
    </source>
</evidence>
<name>A0ABY7VTA4_9BACT</name>
<evidence type="ECO:0000256" key="1">
    <source>
        <dbReference type="ARBA" id="ARBA00008779"/>
    </source>
</evidence>
<dbReference type="PANTHER" id="PTHR42693">
    <property type="entry name" value="ARYLSULFATASE FAMILY MEMBER"/>
    <property type="match status" value="1"/>
</dbReference>
<gene>
    <name evidence="4" type="ORF">PQO03_00980</name>
</gene>
<dbReference type="InterPro" id="IPR000917">
    <property type="entry name" value="Sulfatase_N"/>
</dbReference>
<sequence>MKFYYLLLVLSTILYGKPESPNIIFLVTDDQGWGDVGYNGHPVIKTPHLDKMAKEAVRLDRFYATSSVCSPSRASCLTGRNNWRLGIATPANSNWHLNAKEITIAEAVKAKGYKTAHFGKWHIGGFTEEKSPGHKMTPGMAGFDYWFSTPNVLPTYDPYKKGYKSGKYEMYWENGRNITLEEGRKRDDLKGDDAKFLMDKALNYIEKRVEDKEKFLIYFCFHNVHTPLGTIPEFSEQYSDVKDSVVYSSNVSAVDAQVGRMRAELRRLGIAENTMLWFTSDNGPNLKGKKSIRHGEAQGGKFNYTPIGSTGAYRGYKRSLYEGGVRVPGLIEWPALIKKPFNSAYACNMVDWFPTVMDALDIALPTDREIDGLSLIPFFKSGGAIQHRGEDMGFFCQGWAAWSGDRFKIVRVSKKGKWEMYDLRDDPFEEKDIASMMPEKFNEMKKAFDAWGESCQKDELKVVNEYKKITKNPRKKSK</sequence>
<dbReference type="SUPFAM" id="SSF53649">
    <property type="entry name" value="Alkaline phosphatase-like"/>
    <property type="match status" value="1"/>
</dbReference>
<dbReference type="Gene3D" id="3.30.1120.10">
    <property type="match status" value="1"/>
</dbReference>
<dbReference type="InterPro" id="IPR050738">
    <property type="entry name" value="Sulfatase"/>
</dbReference>
<evidence type="ECO:0000313" key="4">
    <source>
        <dbReference type="EMBL" id="WDE96539.1"/>
    </source>
</evidence>
<evidence type="ECO:0000259" key="3">
    <source>
        <dbReference type="Pfam" id="PF00884"/>
    </source>
</evidence>
<proteinExistence type="inferred from homology"/>
<dbReference type="RefSeq" id="WP_274150604.1">
    <property type="nucleotide sequence ID" value="NZ_CP117811.1"/>
</dbReference>
<feature type="domain" description="Sulfatase N-terminal" evidence="3">
    <location>
        <begin position="21"/>
        <end position="362"/>
    </location>
</feature>
<accession>A0ABY7VTA4</accession>
<dbReference type="InterPro" id="IPR017850">
    <property type="entry name" value="Alkaline_phosphatase_core_sf"/>
</dbReference>
<dbReference type="Gene3D" id="3.40.720.10">
    <property type="entry name" value="Alkaline Phosphatase, subunit A"/>
    <property type="match status" value="1"/>
</dbReference>
<dbReference type="Proteomes" id="UP001214250">
    <property type="component" value="Chromosome 1"/>
</dbReference>